<name>A0A0A8ZVD1_ARUDO</name>
<proteinExistence type="predicted"/>
<reference evidence="1" key="2">
    <citation type="journal article" date="2015" name="Data Brief">
        <title>Shoot transcriptome of the giant reed, Arundo donax.</title>
        <authorList>
            <person name="Barrero R.A."/>
            <person name="Guerrero F.D."/>
            <person name="Moolhuijzen P."/>
            <person name="Goolsby J.A."/>
            <person name="Tidwell J."/>
            <person name="Bellgard S.E."/>
            <person name="Bellgard M.I."/>
        </authorList>
    </citation>
    <scope>NUCLEOTIDE SEQUENCE</scope>
    <source>
        <tissue evidence="1">Shoot tissue taken approximately 20 cm above the soil surface</tissue>
    </source>
</reference>
<sequence length="75" mass="8547">MSTPSSSPLINLQEARRYCSQYCYNGTLHMNYNRQSRICYHNSQPQSEVSQMLTLAMAFSLGMESGPHSQLVSRK</sequence>
<evidence type="ECO:0000313" key="1">
    <source>
        <dbReference type="EMBL" id="JAD43364.1"/>
    </source>
</evidence>
<dbReference type="AlphaFoldDB" id="A0A0A8ZVD1"/>
<dbReference type="EMBL" id="GBRH01254531">
    <property type="protein sequence ID" value="JAD43364.1"/>
    <property type="molecule type" value="Transcribed_RNA"/>
</dbReference>
<protein>
    <submittedName>
        <fullName evidence="1">Uncharacterized protein</fullName>
    </submittedName>
</protein>
<organism evidence="1">
    <name type="scientific">Arundo donax</name>
    <name type="common">Giant reed</name>
    <name type="synonym">Donax arundinaceus</name>
    <dbReference type="NCBI Taxonomy" id="35708"/>
    <lineage>
        <taxon>Eukaryota</taxon>
        <taxon>Viridiplantae</taxon>
        <taxon>Streptophyta</taxon>
        <taxon>Embryophyta</taxon>
        <taxon>Tracheophyta</taxon>
        <taxon>Spermatophyta</taxon>
        <taxon>Magnoliopsida</taxon>
        <taxon>Liliopsida</taxon>
        <taxon>Poales</taxon>
        <taxon>Poaceae</taxon>
        <taxon>PACMAD clade</taxon>
        <taxon>Arundinoideae</taxon>
        <taxon>Arundineae</taxon>
        <taxon>Arundo</taxon>
    </lineage>
</organism>
<reference evidence="1" key="1">
    <citation type="submission" date="2014-09" db="EMBL/GenBank/DDBJ databases">
        <authorList>
            <person name="Magalhaes I.L.F."/>
            <person name="Oliveira U."/>
            <person name="Santos F.R."/>
            <person name="Vidigal T.H.D.A."/>
            <person name="Brescovit A.D."/>
            <person name="Santos A.J."/>
        </authorList>
    </citation>
    <scope>NUCLEOTIDE SEQUENCE</scope>
    <source>
        <tissue evidence="1">Shoot tissue taken approximately 20 cm above the soil surface</tissue>
    </source>
</reference>
<accession>A0A0A8ZVD1</accession>